<keyword evidence="4" id="KW-1185">Reference proteome</keyword>
<keyword evidence="2" id="KW-0812">Transmembrane</keyword>
<feature type="compositionally biased region" description="Low complexity" evidence="1">
    <location>
        <begin position="350"/>
        <end position="359"/>
    </location>
</feature>
<reference evidence="3 4" key="1">
    <citation type="submission" date="2019-10" db="EMBL/GenBank/DDBJ databases">
        <title>Genome sequence of Azospirillum melinis.</title>
        <authorList>
            <person name="Ambrosini A."/>
            <person name="Sant'Anna F.H."/>
            <person name="Cassan F.D."/>
            <person name="Souza E.M."/>
            <person name="Passaglia L.M.P."/>
        </authorList>
    </citation>
    <scope>NUCLEOTIDE SEQUENCE [LARGE SCALE GENOMIC DNA]</scope>
    <source>
        <strain evidence="3 4">TMCY0552</strain>
    </source>
</reference>
<dbReference type="RefSeq" id="WP_174470988.1">
    <property type="nucleotide sequence ID" value="NZ_JAGINN010000002.1"/>
</dbReference>
<dbReference type="EMBL" id="WHOS01000011">
    <property type="protein sequence ID" value="NUA99708.1"/>
    <property type="molecule type" value="Genomic_DNA"/>
</dbReference>
<proteinExistence type="predicted"/>
<comment type="caution">
    <text evidence="3">The sequence shown here is derived from an EMBL/GenBank/DDBJ whole genome shotgun (WGS) entry which is preliminary data.</text>
</comment>
<sequence length="381" mass="40951">MRKPTLKNGLWPQHHSLATKLKISVAFISGALTGAYWDTVSETSQHALDSIYQFGISPGGSLAINLVSSLATVTATGIAVYALFKGKKQTPPPPASPSPSPVNRGRKNFRVAWHACARLSRVETESRGRQSSGYAPILDQIVLSYRERILSMIDLISKTYIGNTLSRFVPEKINSIRVHEALLRSSRFRVPKLIIIFTFRNVITIDAKNQKMPLGSLSQEKKDSAFGSAIRRDIVQNYERRLEGIFGENQLVAPMGVDNTLRSSTMFETLSSGTDAVTVSSVGSTLTVSAMETLTGGAGTNIVTLGSGGGNTLLASVVETITGGNGTDVVTPSHIDAKASRSMLETLTGSAGSGLETLTGGTGYRRRHAEPHRRHLNLLDA</sequence>
<feature type="transmembrane region" description="Helical" evidence="2">
    <location>
        <begin position="62"/>
        <end position="84"/>
    </location>
</feature>
<evidence type="ECO:0000313" key="3">
    <source>
        <dbReference type="EMBL" id="NUA99708.1"/>
    </source>
</evidence>
<accession>A0ABX2KIT1</accession>
<dbReference type="Proteomes" id="UP000605086">
    <property type="component" value="Unassembled WGS sequence"/>
</dbReference>
<evidence type="ECO:0000313" key="4">
    <source>
        <dbReference type="Proteomes" id="UP000605086"/>
    </source>
</evidence>
<evidence type="ECO:0000256" key="2">
    <source>
        <dbReference type="SAM" id="Phobius"/>
    </source>
</evidence>
<name>A0ABX2KIT1_9PROT</name>
<evidence type="ECO:0000256" key="1">
    <source>
        <dbReference type="SAM" id="MobiDB-lite"/>
    </source>
</evidence>
<gene>
    <name evidence="3" type="ORF">GBZ48_10420</name>
</gene>
<feature type="region of interest" description="Disordered" evidence="1">
    <location>
        <begin position="350"/>
        <end position="371"/>
    </location>
</feature>
<organism evidence="3 4">
    <name type="scientific">Azospirillum melinis</name>
    <dbReference type="NCBI Taxonomy" id="328839"/>
    <lineage>
        <taxon>Bacteria</taxon>
        <taxon>Pseudomonadati</taxon>
        <taxon>Pseudomonadota</taxon>
        <taxon>Alphaproteobacteria</taxon>
        <taxon>Rhodospirillales</taxon>
        <taxon>Azospirillaceae</taxon>
        <taxon>Azospirillum</taxon>
    </lineage>
</organism>
<keyword evidence="2" id="KW-1133">Transmembrane helix</keyword>
<protein>
    <submittedName>
        <fullName evidence="3">Uncharacterized protein</fullName>
    </submittedName>
</protein>
<keyword evidence="2" id="KW-0472">Membrane</keyword>